<evidence type="ECO:0000256" key="13">
    <source>
        <dbReference type="PIRSR" id="PIRSR615500-1"/>
    </source>
</evidence>
<evidence type="ECO:0000256" key="17">
    <source>
        <dbReference type="SAM" id="SignalP"/>
    </source>
</evidence>
<dbReference type="PANTHER" id="PTHR42884">
    <property type="entry name" value="PROPROTEIN CONVERTASE SUBTILISIN/KEXIN-RELATED"/>
    <property type="match status" value="1"/>
</dbReference>
<evidence type="ECO:0000259" key="18">
    <source>
        <dbReference type="PROSITE" id="PS51829"/>
    </source>
</evidence>
<comment type="similarity">
    <text evidence="2">Belongs to the peptidase S8 family. Furin subfamily.</text>
</comment>
<evidence type="ECO:0000256" key="7">
    <source>
        <dbReference type="ARBA" id="ARBA00022825"/>
    </source>
</evidence>
<dbReference type="InterPro" id="IPR000209">
    <property type="entry name" value="Peptidase_S8/S53_dom"/>
</dbReference>
<proteinExistence type="inferred from homology"/>
<sequence length="869" mass="94607">MKLPWSLILALLVQQSALAVTPAKRSYHTHNYYVIEHDPQAGASLAEISRTLGVEVVEQAGQLLNHWLVRAEKPKLTSRSNDHDPVINTYNDLRARVSAIDHAHVAPRSEEHIRARALISSAPYLSRQIPRQRTKRAPPPIRPPGEYSSEAITERFGIEDPLFSKQWHLANDDYEEHTMNVTPLWEIGLTGKGVISSLVDDGLDYTSEDLKDNFDADNSYDFNDHEPLPTPKKFDDHHGTRCAGQIAASKNQACGIGIAYNSKVAGVRILSGPISDVDEAAALNYGYHNVSIYSCSWGPPDNGQSMEGPGYLIKKAVVEGINNGRGGKGSIFVFASGNGAANGDQCNFDGYTNSIYSVTVSAVDYKGLHPYYSEPCAANMVVAYSSGSGKHIVTTDKGKNECTQSHGGTSAAAPNAVGVFALALEARPDLTWRDIQYLCVENGRMINPEDPDWERTAHGRLYSYKYGFGVLDAAKYVTAAQSWNLVKPQAWFETPSVQLGNGTMDEEEHYSGGVFIGPNGVTSTITITKEMLVQYNFEALEHINVKVWINHTARGDVEVEVISPMNITSVLAKKRTGDRATSGYPGWMFMSVKHWGEDPVGDWTIRVTDQNTPEYSNGTFLGWNMKFWGSTIDASRARKYTVPRVENVLPVHIEAPPPPATPTTTKVLPKPTAHLPEDHGNAPGENTKPAFPSGTPHPTADVGWFPSLSNLVSSQKWFFGAIGAVAVFGLGMGIFFWRRRKARLANYTTLPAGDDVSMSALSGRSGAVPAGSSRPTRELYDAFGEVSDDDEYAEEGTALRGAHPQDRVSAGIGFHSGFLDDEEPTTAQGTTIYRDEPGPSHERREASPSPSRAASPGASSGASSWEHAS</sequence>
<dbReference type="Pfam" id="PF01483">
    <property type="entry name" value="P_proprotein"/>
    <property type="match status" value="1"/>
</dbReference>
<feature type="domain" description="P/Homo B" evidence="18">
    <location>
        <begin position="486"/>
        <end position="633"/>
    </location>
</feature>
<feature type="active site" description="Charge relay system" evidence="13 14">
    <location>
        <position position="238"/>
    </location>
</feature>
<name>A0A9P7GDM1_9AGAR</name>
<evidence type="ECO:0000256" key="16">
    <source>
        <dbReference type="SAM" id="Phobius"/>
    </source>
</evidence>
<dbReference type="FunFam" id="2.60.120.260:FF:000026">
    <property type="entry name" value="proprotein convertase subtilisin/kexin type 7"/>
    <property type="match status" value="1"/>
</dbReference>
<evidence type="ECO:0000256" key="5">
    <source>
        <dbReference type="ARBA" id="ARBA00022729"/>
    </source>
</evidence>
<feature type="region of interest" description="Disordered" evidence="15">
    <location>
        <begin position="755"/>
        <end position="776"/>
    </location>
</feature>
<keyword evidence="4 16" id="KW-0812">Transmembrane</keyword>
<keyword evidence="6 14" id="KW-0378">Hydrolase</keyword>
<evidence type="ECO:0000256" key="1">
    <source>
        <dbReference type="ARBA" id="ARBA00004370"/>
    </source>
</evidence>
<dbReference type="CDD" id="cd04059">
    <property type="entry name" value="Peptidases_S8_Protein_convertases_Kexins_Furin-like"/>
    <property type="match status" value="1"/>
</dbReference>
<dbReference type="Gene3D" id="2.60.120.260">
    <property type="entry name" value="Galactose-binding domain-like"/>
    <property type="match status" value="1"/>
</dbReference>
<dbReference type="Pfam" id="PF00082">
    <property type="entry name" value="Peptidase_S8"/>
    <property type="match status" value="1"/>
</dbReference>
<keyword evidence="7 14" id="KW-0720">Serine protease</keyword>
<dbReference type="PANTHER" id="PTHR42884:SF14">
    <property type="entry name" value="NEUROENDOCRINE CONVERTASE 1"/>
    <property type="match status" value="1"/>
</dbReference>
<evidence type="ECO:0000256" key="2">
    <source>
        <dbReference type="ARBA" id="ARBA00005325"/>
    </source>
</evidence>
<dbReference type="GO" id="GO:0000139">
    <property type="term" value="C:Golgi membrane"/>
    <property type="evidence" value="ECO:0007669"/>
    <property type="project" value="TreeGrafter"/>
</dbReference>
<dbReference type="PROSITE" id="PS00138">
    <property type="entry name" value="SUBTILASE_SER"/>
    <property type="match status" value="1"/>
</dbReference>
<feature type="active site" description="Charge relay system" evidence="13 14">
    <location>
        <position position="410"/>
    </location>
</feature>
<evidence type="ECO:0000256" key="10">
    <source>
        <dbReference type="ARBA" id="ARBA00023136"/>
    </source>
</evidence>
<comment type="caution">
    <text evidence="19">The sequence shown here is derived from an EMBL/GenBank/DDBJ whole genome shotgun (WGS) entry which is preliminary data.</text>
</comment>
<dbReference type="FunFam" id="3.40.50.200:FF:000005">
    <property type="entry name" value="Proprotein convertase subtilisin/kexin type 7"/>
    <property type="match status" value="1"/>
</dbReference>
<reference evidence="19" key="2">
    <citation type="submission" date="2021-10" db="EMBL/GenBank/DDBJ databases">
        <title>Phylogenomics reveals ancestral predisposition of the termite-cultivated fungus Termitomyces towards a domesticated lifestyle.</title>
        <authorList>
            <person name="Auxier B."/>
            <person name="Grum-Grzhimaylo A."/>
            <person name="Cardenas M.E."/>
            <person name="Lodge J.D."/>
            <person name="Laessoe T."/>
            <person name="Pedersen O."/>
            <person name="Smith M.E."/>
            <person name="Kuyper T.W."/>
            <person name="Franco-Molano E.A."/>
            <person name="Baroni T.J."/>
            <person name="Aanen D.K."/>
        </authorList>
    </citation>
    <scope>NUCLEOTIDE SEQUENCE</scope>
    <source>
        <strain evidence="19">AP01</strain>
        <tissue evidence="19">Mycelium</tissue>
    </source>
</reference>
<keyword evidence="5 17" id="KW-0732">Signal</keyword>
<keyword evidence="3 14" id="KW-0645">Protease</keyword>
<keyword evidence="12" id="KW-0325">Glycoprotein</keyword>
<evidence type="ECO:0000256" key="3">
    <source>
        <dbReference type="ARBA" id="ARBA00022670"/>
    </source>
</evidence>
<dbReference type="InterPro" id="IPR002884">
    <property type="entry name" value="P_dom"/>
</dbReference>
<dbReference type="InterPro" id="IPR023828">
    <property type="entry name" value="Peptidase_S8_Ser-AS"/>
</dbReference>
<feature type="transmembrane region" description="Helical" evidence="16">
    <location>
        <begin position="717"/>
        <end position="737"/>
    </location>
</feature>
<dbReference type="SUPFAM" id="SSF52743">
    <property type="entry name" value="Subtilisin-like"/>
    <property type="match status" value="1"/>
</dbReference>
<dbReference type="InterPro" id="IPR022398">
    <property type="entry name" value="Peptidase_S8_His-AS"/>
</dbReference>
<feature type="signal peptide" evidence="17">
    <location>
        <begin position="1"/>
        <end position="19"/>
    </location>
</feature>
<keyword evidence="9 16" id="KW-1133">Transmembrane helix</keyword>
<accession>A0A9P7GDM1</accession>
<reference evidence="19" key="1">
    <citation type="submission" date="2020-07" db="EMBL/GenBank/DDBJ databases">
        <authorList>
            <person name="Nieuwenhuis M."/>
            <person name="Van De Peppel L.J.J."/>
        </authorList>
    </citation>
    <scope>NUCLEOTIDE SEQUENCE</scope>
    <source>
        <strain evidence="19">AP01</strain>
        <tissue evidence="19">Mycelium</tissue>
    </source>
</reference>
<comment type="subcellular location">
    <subcellularLocation>
        <location evidence="1">Membrane</location>
    </subcellularLocation>
</comment>
<evidence type="ECO:0000256" key="8">
    <source>
        <dbReference type="ARBA" id="ARBA00022837"/>
    </source>
</evidence>
<keyword evidence="10 16" id="KW-0472">Membrane</keyword>
<evidence type="ECO:0000256" key="11">
    <source>
        <dbReference type="ARBA" id="ARBA00023145"/>
    </source>
</evidence>
<dbReference type="GO" id="GO:0016485">
    <property type="term" value="P:protein processing"/>
    <property type="evidence" value="ECO:0007669"/>
    <property type="project" value="TreeGrafter"/>
</dbReference>
<evidence type="ECO:0000256" key="6">
    <source>
        <dbReference type="ARBA" id="ARBA00022801"/>
    </source>
</evidence>
<feature type="chain" id="PRO_5040331602" description="P/Homo B domain-containing protein" evidence="17">
    <location>
        <begin position="20"/>
        <end position="869"/>
    </location>
</feature>
<dbReference type="GO" id="GO:0005802">
    <property type="term" value="C:trans-Golgi network"/>
    <property type="evidence" value="ECO:0007669"/>
    <property type="project" value="TreeGrafter"/>
</dbReference>
<evidence type="ECO:0000313" key="20">
    <source>
        <dbReference type="Proteomes" id="UP000775547"/>
    </source>
</evidence>
<dbReference type="InterPro" id="IPR034182">
    <property type="entry name" value="Kexin/furin"/>
</dbReference>
<feature type="compositionally biased region" description="Low complexity" evidence="15">
    <location>
        <begin position="847"/>
        <end position="869"/>
    </location>
</feature>
<keyword evidence="11" id="KW-0865">Zymogen</keyword>
<dbReference type="InterPro" id="IPR008979">
    <property type="entry name" value="Galactose-bd-like_sf"/>
</dbReference>
<feature type="active site" description="Charge relay system" evidence="13 14">
    <location>
        <position position="200"/>
    </location>
</feature>
<dbReference type="InterPro" id="IPR015500">
    <property type="entry name" value="Peptidase_S8_subtilisin-rel"/>
</dbReference>
<evidence type="ECO:0000256" key="4">
    <source>
        <dbReference type="ARBA" id="ARBA00022692"/>
    </source>
</evidence>
<evidence type="ECO:0000256" key="12">
    <source>
        <dbReference type="ARBA" id="ARBA00023180"/>
    </source>
</evidence>
<dbReference type="EMBL" id="JABCKV010000050">
    <property type="protein sequence ID" value="KAG5645072.1"/>
    <property type="molecule type" value="Genomic_DNA"/>
</dbReference>
<feature type="compositionally biased region" description="Basic and acidic residues" evidence="15">
    <location>
        <begin position="833"/>
        <end position="846"/>
    </location>
</feature>
<dbReference type="Gene3D" id="3.40.50.200">
    <property type="entry name" value="Peptidase S8/S53 domain"/>
    <property type="match status" value="1"/>
</dbReference>
<dbReference type="PROSITE" id="PS00137">
    <property type="entry name" value="SUBTILASE_HIS"/>
    <property type="match status" value="1"/>
</dbReference>
<evidence type="ECO:0000313" key="19">
    <source>
        <dbReference type="EMBL" id="KAG5645072.1"/>
    </source>
</evidence>
<organism evidence="19 20">
    <name type="scientific">Asterophora parasitica</name>
    <dbReference type="NCBI Taxonomy" id="117018"/>
    <lineage>
        <taxon>Eukaryota</taxon>
        <taxon>Fungi</taxon>
        <taxon>Dikarya</taxon>
        <taxon>Basidiomycota</taxon>
        <taxon>Agaricomycotina</taxon>
        <taxon>Agaricomycetes</taxon>
        <taxon>Agaricomycetidae</taxon>
        <taxon>Agaricales</taxon>
        <taxon>Tricholomatineae</taxon>
        <taxon>Lyophyllaceae</taxon>
        <taxon>Asterophora</taxon>
    </lineage>
</organism>
<evidence type="ECO:0000256" key="15">
    <source>
        <dbReference type="SAM" id="MobiDB-lite"/>
    </source>
</evidence>
<dbReference type="GO" id="GO:0004252">
    <property type="term" value="F:serine-type endopeptidase activity"/>
    <property type="evidence" value="ECO:0007669"/>
    <property type="project" value="UniProtKB-UniRule"/>
</dbReference>
<dbReference type="PROSITE" id="PS51892">
    <property type="entry name" value="SUBTILASE"/>
    <property type="match status" value="1"/>
</dbReference>
<evidence type="ECO:0000256" key="14">
    <source>
        <dbReference type="PROSITE-ProRule" id="PRU01240"/>
    </source>
</evidence>
<dbReference type="InterPro" id="IPR036852">
    <property type="entry name" value="Peptidase_S8/S53_dom_sf"/>
</dbReference>
<dbReference type="GO" id="GO:0007323">
    <property type="term" value="P:peptide pheromone maturation"/>
    <property type="evidence" value="ECO:0007669"/>
    <property type="project" value="UniProtKB-ARBA"/>
</dbReference>
<feature type="region of interest" description="Disordered" evidence="15">
    <location>
        <begin position="670"/>
        <end position="698"/>
    </location>
</feature>
<keyword evidence="20" id="KW-1185">Reference proteome</keyword>
<dbReference type="SUPFAM" id="SSF49785">
    <property type="entry name" value="Galactose-binding domain-like"/>
    <property type="match status" value="1"/>
</dbReference>
<dbReference type="PROSITE" id="PS51829">
    <property type="entry name" value="P_HOMO_B"/>
    <property type="match status" value="1"/>
</dbReference>
<keyword evidence="8" id="KW-0106">Calcium</keyword>
<protein>
    <recommendedName>
        <fullName evidence="18">P/Homo B domain-containing protein</fullName>
    </recommendedName>
</protein>
<dbReference type="AlphaFoldDB" id="A0A9P7GDM1"/>
<dbReference type="Proteomes" id="UP000775547">
    <property type="component" value="Unassembled WGS sequence"/>
</dbReference>
<evidence type="ECO:0000256" key="9">
    <source>
        <dbReference type="ARBA" id="ARBA00022989"/>
    </source>
</evidence>
<feature type="region of interest" description="Disordered" evidence="15">
    <location>
        <begin position="796"/>
        <end position="869"/>
    </location>
</feature>
<dbReference type="OrthoDB" id="300641at2759"/>
<gene>
    <name evidence="19" type="ORF">DXG03_007162</name>
</gene>
<dbReference type="PRINTS" id="PR00723">
    <property type="entry name" value="SUBTILISIN"/>
</dbReference>